<keyword evidence="3 5" id="KW-0418">Kinase</keyword>
<dbReference type="RefSeq" id="WP_154516186.1">
    <property type="nucleotide sequence ID" value="NZ_VUMT01000001.1"/>
</dbReference>
<dbReference type="PANTHER" id="PTHR11547:SF38">
    <property type="entry name" value="ARGININE KINASE 1-RELATED"/>
    <property type="match status" value="1"/>
</dbReference>
<gene>
    <name evidence="8" type="ORF">FYJ58_01490</name>
</gene>
<evidence type="ECO:0000313" key="8">
    <source>
        <dbReference type="EMBL" id="MSS62568.1"/>
    </source>
</evidence>
<keyword evidence="4 5" id="KW-0067">ATP-binding</keyword>
<dbReference type="GO" id="GO:0004111">
    <property type="term" value="F:creatine kinase activity"/>
    <property type="evidence" value="ECO:0007669"/>
    <property type="project" value="InterPro"/>
</dbReference>
<dbReference type="EC" id="2.7.14.1" evidence="8"/>
<dbReference type="GO" id="GO:0005524">
    <property type="term" value="F:ATP binding"/>
    <property type="evidence" value="ECO:0007669"/>
    <property type="project" value="UniProtKB-UniRule"/>
</dbReference>
<dbReference type="SUPFAM" id="SSF55931">
    <property type="entry name" value="Glutamine synthetase/guanido kinase"/>
    <property type="match status" value="1"/>
</dbReference>
<dbReference type="InterPro" id="IPR022415">
    <property type="entry name" value="ATP-guanido_PTrfase_AS"/>
</dbReference>
<dbReference type="PROSITE" id="PS51510">
    <property type="entry name" value="PHOSPHAGEN_KINASE_C"/>
    <property type="match status" value="1"/>
</dbReference>
<feature type="binding site" evidence="5">
    <location>
        <position position="81"/>
    </location>
    <ligand>
        <name>ATP</name>
        <dbReference type="ChEBI" id="CHEBI:30616"/>
    </ligand>
</feature>
<feature type="binding site" evidence="5">
    <location>
        <begin position="197"/>
        <end position="202"/>
    </location>
    <ligand>
        <name>ATP</name>
        <dbReference type="ChEBI" id="CHEBI:30616"/>
    </ligand>
</feature>
<feature type="domain" description="Phosphagen kinase C-terminal" evidence="7">
    <location>
        <begin position="14"/>
        <end position="244"/>
    </location>
</feature>
<keyword evidence="9" id="KW-1185">Reference proteome</keyword>
<evidence type="ECO:0000256" key="3">
    <source>
        <dbReference type="ARBA" id="ARBA00022777"/>
    </source>
</evidence>
<dbReference type="PROSITE" id="PS00112">
    <property type="entry name" value="PHOSPHAGEN_KINASE"/>
    <property type="match status" value="1"/>
</dbReference>
<reference evidence="8 9" key="1">
    <citation type="submission" date="2019-08" db="EMBL/GenBank/DDBJ databases">
        <title>In-depth cultivation of the pig gut microbiome towards novel bacterial diversity and tailored functional studies.</title>
        <authorList>
            <person name="Wylensek D."/>
            <person name="Hitch T.C.A."/>
            <person name="Clavel T."/>
        </authorList>
    </citation>
    <scope>NUCLEOTIDE SEQUENCE [LARGE SCALE GENOMIC DNA]</scope>
    <source>
        <strain evidence="8 9">WCA-693-APC-MOT-I</strain>
    </source>
</reference>
<dbReference type="GO" id="GO:0005615">
    <property type="term" value="C:extracellular space"/>
    <property type="evidence" value="ECO:0007669"/>
    <property type="project" value="TreeGrafter"/>
</dbReference>
<sequence length="343" mass="39203">MEKWFEEKGNFSDVVISSRVRLARNLREYPFSTRMSAEGAASLVNEVMGQLSGLTDSDGVFYFCNLSKLSKAERIAMMERHVLSPQIVNKKQETGLIVSKNESLSIMVNEEDHLRIQGMAGGMHIEKAFQLANEIDDIASSKMEFAFDEKYGYLTTCPTNVGTGLRASYMVFLPALSAAGKLKLLSEELNKYGITLRGMYGEGSEGTVNIYQISNQKTLGNKEQEIIDNLNNIVLQVIRQERKRREYVLMNNYDIIEDQIYRSYGVLKYARQINTKDAMTLLSQIKFGFDTGILKSQNKEDNIFRLMMEIQPYNLLQREGKMLGNIQRDKIRAEYIRTMLPIL</sequence>
<dbReference type="CDD" id="cd07930">
    <property type="entry name" value="bacterial_phosphagen_kinase"/>
    <property type="match status" value="1"/>
</dbReference>
<protein>
    <submittedName>
        <fullName evidence="8">Protein arginine kinase</fullName>
        <ecNumber evidence="8">2.7.14.1</ecNumber>
    </submittedName>
</protein>
<dbReference type="Pfam" id="PF00217">
    <property type="entry name" value="ATP-gua_Ptrans"/>
    <property type="match status" value="1"/>
</dbReference>
<dbReference type="EMBL" id="VUMT01000001">
    <property type="protein sequence ID" value="MSS62568.1"/>
    <property type="molecule type" value="Genomic_DNA"/>
</dbReference>
<evidence type="ECO:0000256" key="4">
    <source>
        <dbReference type="ARBA" id="ARBA00022840"/>
    </source>
</evidence>
<evidence type="ECO:0000256" key="1">
    <source>
        <dbReference type="ARBA" id="ARBA00022679"/>
    </source>
</evidence>
<dbReference type="InterPro" id="IPR000749">
    <property type="entry name" value="ATP-guanido_PTrfase"/>
</dbReference>
<proteinExistence type="inferred from homology"/>
<keyword evidence="1 5" id="KW-0808">Transferase</keyword>
<dbReference type="AlphaFoldDB" id="A0A6L5XW41"/>
<feature type="binding site" evidence="5">
    <location>
        <begin position="166"/>
        <end position="170"/>
    </location>
    <ligand>
        <name>ATP</name>
        <dbReference type="ChEBI" id="CHEBI:30616"/>
    </ligand>
</feature>
<organism evidence="8 9">
    <name type="scientific">Velocimicrobium porci</name>
    <dbReference type="NCBI Taxonomy" id="2606634"/>
    <lineage>
        <taxon>Bacteria</taxon>
        <taxon>Bacillati</taxon>
        <taxon>Bacillota</taxon>
        <taxon>Clostridia</taxon>
        <taxon>Lachnospirales</taxon>
        <taxon>Lachnospiraceae</taxon>
        <taxon>Velocimicrobium</taxon>
    </lineage>
</organism>
<dbReference type="InterPro" id="IPR014746">
    <property type="entry name" value="Gln_synth/guanido_kin_cat_dom"/>
</dbReference>
<evidence type="ECO:0000313" key="9">
    <source>
        <dbReference type="Proteomes" id="UP000482209"/>
    </source>
</evidence>
<evidence type="ECO:0000259" key="7">
    <source>
        <dbReference type="PROSITE" id="PS51510"/>
    </source>
</evidence>
<dbReference type="Proteomes" id="UP000482209">
    <property type="component" value="Unassembled WGS sequence"/>
</dbReference>
<feature type="binding site" evidence="5">
    <location>
        <begin position="17"/>
        <end position="21"/>
    </location>
    <ligand>
        <name>ATP</name>
        <dbReference type="ChEBI" id="CHEBI:30616"/>
    </ligand>
</feature>
<evidence type="ECO:0000256" key="2">
    <source>
        <dbReference type="ARBA" id="ARBA00022741"/>
    </source>
</evidence>
<evidence type="ECO:0000256" key="5">
    <source>
        <dbReference type="PROSITE-ProRule" id="PRU00843"/>
    </source>
</evidence>
<dbReference type="GO" id="GO:1990424">
    <property type="term" value="F:protein arginine kinase activity"/>
    <property type="evidence" value="ECO:0007669"/>
    <property type="project" value="UniProtKB-EC"/>
</dbReference>
<evidence type="ECO:0000256" key="6">
    <source>
        <dbReference type="RuleBase" id="RU000505"/>
    </source>
</evidence>
<name>A0A6L5XW41_9FIRM</name>
<dbReference type="InterPro" id="IPR022414">
    <property type="entry name" value="ATP-guanido_PTrfase_cat"/>
</dbReference>
<feature type="binding site" evidence="5">
    <location>
        <position position="115"/>
    </location>
    <ligand>
        <name>ATP</name>
        <dbReference type="ChEBI" id="CHEBI:30616"/>
    </ligand>
</feature>
<keyword evidence="2 5" id="KW-0547">Nucleotide-binding</keyword>
<dbReference type="InterPro" id="IPR023660">
    <property type="entry name" value="Arg_Kinase"/>
</dbReference>
<dbReference type="PANTHER" id="PTHR11547">
    <property type="entry name" value="ARGININE OR CREATINE KINASE"/>
    <property type="match status" value="1"/>
</dbReference>
<comment type="similarity">
    <text evidence="5 6">Belongs to the ATP:guanido phosphotransferase family.</text>
</comment>
<accession>A0A6L5XW41</accession>
<comment type="caution">
    <text evidence="8">The sequence shown here is derived from an EMBL/GenBank/DDBJ whole genome shotgun (WGS) entry which is preliminary data.</text>
</comment>
<dbReference type="Gene3D" id="3.30.590.10">
    <property type="entry name" value="Glutamine synthetase/guanido kinase, catalytic domain"/>
    <property type="match status" value="1"/>
</dbReference>
<dbReference type="GO" id="GO:0046314">
    <property type="term" value="P:phosphocreatine biosynthetic process"/>
    <property type="evidence" value="ECO:0007669"/>
    <property type="project" value="InterPro"/>
</dbReference>
<dbReference type="NCBIfam" id="NF002194">
    <property type="entry name" value="PRK01059.1-4"/>
    <property type="match status" value="1"/>
</dbReference>